<protein>
    <recommendedName>
        <fullName evidence="3">D-isomer specific 2-hydroxyacid dehydrogenase NAD-binding domain-containing protein</fullName>
    </recommendedName>
</protein>
<evidence type="ECO:0000259" key="3">
    <source>
        <dbReference type="Pfam" id="PF02826"/>
    </source>
</evidence>
<sequence>MGGGPEKEHLLIVLWQPEPKDVTAEIQRRFPHFEIKYFQQLPPEGGQIVDKREQVPQELWQWATILITLSSLPARAEDAPNLKLIHLFMAGVDHYSNHPIVTDSDIPITSSSGIHGPPIAEWIVMTTLVLSRRYATEYEWQKQHHWGTGREMLIDGTDWVGKTVGIAGYGSIGRQVERCIEPSADILGGGGGTAARVFKALGSNIHAYTAGARATPVVRNKRPLLPALKFPERPLLIHALAHGSWARGKESRRDNGYIVPGTGDPDGTVPRAWYSGTTKESLHAFLSSGLDALVIALPLTPSTRHLFSTREFEILANTTHAADGTPKKSRSAYLINIARGPLVDQPALKAALDNGVLLGAALDVTDPEPLPADDPLWDAKNVIITPHISGHGTEYALRAYDVFMVNWARHERGEKMFNLLDRHKGY</sequence>
<dbReference type="OrthoDB" id="298012at2759"/>
<dbReference type="PANTHER" id="PTHR43333">
    <property type="entry name" value="2-HACID_DH_C DOMAIN-CONTAINING PROTEIN"/>
    <property type="match status" value="1"/>
</dbReference>
<dbReference type="Proteomes" id="UP000185904">
    <property type="component" value="Unassembled WGS sequence"/>
</dbReference>
<evidence type="ECO:0000256" key="2">
    <source>
        <dbReference type="ARBA" id="ARBA00023027"/>
    </source>
</evidence>
<accession>A0A178D273</accession>
<dbReference type="GO" id="GO:0016491">
    <property type="term" value="F:oxidoreductase activity"/>
    <property type="evidence" value="ECO:0007669"/>
    <property type="project" value="UniProtKB-KW"/>
</dbReference>
<keyword evidence="5" id="KW-1185">Reference proteome</keyword>
<evidence type="ECO:0000313" key="4">
    <source>
        <dbReference type="EMBL" id="OAL35235.1"/>
    </source>
</evidence>
<gene>
    <name evidence="4" type="ORF">AYO20_05489</name>
</gene>
<reference evidence="4 5" key="1">
    <citation type="submission" date="2016-03" db="EMBL/GenBank/DDBJ databases">
        <title>The draft genome sequence of Fonsecaea nubica causative agent of cutaneous subcutaneous infection in human host.</title>
        <authorList>
            <person name="Costa F."/>
            <person name="Sybren D.H."/>
            <person name="Raittz R.T."/>
            <person name="Weiss V.A."/>
            <person name="Leao A.C."/>
            <person name="Gomes R."/>
            <person name="De Souza E.M."/>
            <person name="Pedrosa F.O."/>
            <person name="Steffens M.B."/>
            <person name="Bombassaro A."/>
            <person name="Tadra-Sfeir M.Z."/>
            <person name="Moreno L.F."/>
            <person name="Najafzadeh M.J."/>
            <person name="Felipe M.S."/>
            <person name="Teixeira M."/>
            <person name="Sun J."/>
            <person name="Xi L."/>
            <person name="Castro M.A."/>
            <person name="Vicente V.A."/>
        </authorList>
    </citation>
    <scope>NUCLEOTIDE SEQUENCE [LARGE SCALE GENOMIC DNA]</scope>
    <source>
        <strain evidence="4 5">CBS 269.64</strain>
    </source>
</reference>
<dbReference type="Gene3D" id="3.40.50.720">
    <property type="entry name" value="NAD(P)-binding Rossmann-like Domain"/>
    <property type="match status" value="4"/>
</dbReference>
<dbReference type="AlphaFoldDB" id="A0A178D273"/>
<dbReference type="CDD" id="cd12163">
    <property type="entry name" value="2-Hacid_dh_5"/>
    <property type="match status" value="1"/>
</dbReference>
<dbReference type="Pfam" id="PF02826">
    <property type="entry name" value="2-Hacid_dh_C"/>
    <property type="match status" value="2"/>
</dbReference>
<keyword evidence="1" id="KW-0560">Oxidoreductase</keyword>
<evidence type="ECO:0000256" key="1">
    <source>
        <dbReference type="ARBA" id="ARBA00023002"/>
    </source>
</evidence>
<dbReference type="SUPFAM" id="SSF52283">
    <property type="entry name" value="Formate/glycerate dehydrogenase catalytic domain-like"/>
    <property type="match status" value="1"/>
</dbReference>
<dbReference type="InterPro" id="IPR006140">
    <property type="entry name" value="D-isomer_DH_NAD-bd"/>
</dbReference>
<organism evidence="4 5">
    <name type="scientific">Fonsecaea nubica</name>
    <dbReference type="NCBI Taxonomy" id="856822"/>
    <lineage>
        <taxon>Eukaryota</taxon>
        <taxon>Fungi</taxon>
        <taxon>Dikarya</taxon>
        <taxon>Ascomycota</taxon>
        <taxon>Pezizomycotina</taxon>
        <taxon>Eurotiomycetes</taxon>
        <taxon>Chaetothyriomycetidae</taxon>
        <taxon>Chaetothyriales</taxon>
        <taxon>Herpotrichiellaceae</taxon>
        <taxon>Fonsecaea</taxon>
    </lineage>
</organism>
<dbReference type="SUPFAM" id="SSF51735">
    <property type="entry name" value="NAD(P)-binding Rossmann-fold domains"/>
    <property type="match status" value="2"/>
</dbReference>
<dbReference type="InterPro" id="IPR036291">
    <property type="entry name" value="NAD(P)-bd_dom_sf"/>
</dbReference>
<feature type="domain" description="D-isomer specific 2-hydroxyacid dehydrogenase NAD-binding" evidence="3">
    <location>
        <begin position="276"/>
        <end position="389"/>
    </location>
</feature>
<proteinExistence type="predicted"/>
<dbReference type="GO" id="GO:0051287">
    <property type="term" value="F:NAD binding"/>
    <property type="evidence" value="ECO:0007669"/>
    <property type="project" value="InterPro"/>
</dbReference>
<dbReference type="EMBL" id="LVCJ01000032">
    <property type="protein sequence ID" value="OAL35235.1"/>
    <property type="molecule type" value="Genomic_DNA"/>
</dbReference>
<dbReference type="RefSeq" id="XP_022500247.1">
    <property type="nucleotide sequence ID" value="XM_022643783.1"/>
</dbReference>
<name>A0A178D273_9EURO</name>
<dbReference type="PANTHER" id="PTHR43333:SF1">
    <property type="entry name" value="D-ISOMER SPECIFIC 2-HYDROXYACID DEHYDROGENASE NAD-BINDING DOMAIN-CONTAINING PROTEIN"/>
    <property type="match status" value="1"/>
</dbReference>
<comment type="caution">
    <text evidence="4">The sequence shown here is derived from an EMBL/GenBank/DDBJ whole genome shotgun (WGS) entry which is preliminary data.</text>
</comment>
<dbReference type="GeneID" id="34588906"/>
<evidence type="ECO:0000313" key="5">
    <source>
        <dbReference type="Proteomes" id="UP000185904"/>
    </source>
</evidence>
<keyword evidence="2" id="KW-0520">NAD</keyword>
<feature type="domain" description="D-isomer specific 2-hydroxyacid dehydrogenase NAD-binding" evidence="3">
    <location>
        <begin position="125"/>
        <end position="181"/>
    </location>
</feature>